<proteinExistence type="predicted"/>
<organism evidence="1">
    <name type="scientific">Podoviridae sp. ctx0K11</name>
    <dbReference type="NCBI Taxonomy" id="2825287"/>
    <lineage>
        <taxon>Viruses</taxon>
        <taxon>Duplodnaviria</taxon>
        <taxon>Heunggongvirae</taxon>
        <taxon>Uroviricota</taxon>
        <taxon>Caudoviricetes</taxon>
    </lineage>
</organism>
<name>A0A8S5QFQ3_9CAUD</name>
<dbReference type="InterPro" id="IPR048922">
    <property type="entry name" value="Bbp16"/>
</dbReference>
<protein>
    <submittedName>
        <fullName evidence="1">Major capsid protein</fullName>
    </submittedName>
</protein>
<dbReference type="Gene3D" id="2.60.120.1110">
    <property type="match status" value="1"/>
</dbReference>
<dbReference type="Pfam" id="PF21190">
    <property type="entry name" value="Bbp16"/>
    <property type="match status" value="1"/>
</dbReference>
<accession>A0A8S5QFQ3</accession>
<reference evidence="1" key="1">
    <citation type="journal article" date="2021" name="Proc. Natl. Acad. Sci. U.S.A.">
        <title>A Catalog of Tens of Thousands of Viruses from Human Metagenomes Reveals Hidden Associations with Chronic Diseases.</title>
        <authorList>
            <person name="Tisza M.J."/>
            <person name="Buck C.B."/>
        </authorList>
    </citation>
    <scope>NUCLEOTIDE SEQUENCE</scope>
    <source>
        <strain evidence="1">Ctx0K11</strain>
    </source>
</reference>
<evidence type="ECO:0000313" key="1">
    <source>
        <dbReference type="EMBL" id="DAE17633.1"/>
    </source>
</evidence>
<dbReference type="EMBL" id="BK015643">
    <property type="protein sequence ID" value="DAE17633.1"/>
    <property type="molecule type" value="Genomic_DNA"/>
</dbReference>
<sequence>MRDGLLVFSDMEPRSTGATSSEVIDFGEGKSDYGKSYPYNFFNVRITEAFAGEGATLKVELQHSDDNSSFTTAVAGEALAADKLTGGTLMVCQPLPFKFKRYVKVVATVGTAAMTAGKISAWIGERVEE</sequence>